<dbReference type="PRINTS" id="PR00171">
    <property type="entry name" value="SUGRTRNSPORT"/>
</dbReference>
<evidence type="ECO:0000256" key="3">
    <source>
        <dbReference type="ARBA" id="ARBA00010992"/>
    </source>
</evidence>
<feature type="transmembrane region" description="Helical" evidence="13">
    <location>
        <begin position="1731"/>
        <end position="1757"/>
    </location>
</feature>
<keyword evidence="7" id="KW-0999">Mitochondrion inner membrane</keyword>
<evidence type="ECO:0000256" key="6">
    <source>
        <dbReference type="ARBA" id="ARBA00022741"/>
    </source>
</evidence>
<dbReference type="PANTHER" id="PTHR23074">
    <property type="entry name" value="AAA DOMAIN-CONTAINING"/>
    <property type="match status" value="1"/>
</dbReference>
<dbReference type="Pfam" id="PF00083">
    <property type="entry name" value="Sugar_tr"/>
    <property type="match status" value="1"/>
</dbReference>
<dbReference type="InterPro" id="IPR050304">
    <property type="entry name" value="MT-severing_AAA_ATPase"/>
</dbReference>
<dbReference type="RefSeq" id="XP_013329629.1">
    <property type="nucleotide sequence ID" value="XM_013474175.1"/>
</dbReference>
<organism evidence="15 16">
    <name type="scientific">Rasamsonia emersonii (strain ATCC 16479 / CBS 393.64 / IMI 116815)</name>
    <dbReference type="NCBI Taxonomy" id="1408163"/>
    <lineage>
        <taxon>Eukaryota</taxon>
        <taxon>Fungi</taxon>
        <taxon>Dikarya</taxon>
        <taxon>Ascomycota</taxon>
        <taxon>Pezizomycotina</taxon>
        <taxon>Eurotiomycetes</taxon>
        <taxon>Eurotiomycetidae</taxon>
        <taxon>Eurotiales</taxon>
        <taxon>Trichocomaceae</taxon>
        <taxon>Rasamsonia</taxon>
    </lineage>
</organism>
<dbReference type="InterPro" id="IPR027417">
    <property type="entry name" value="P-loop_NTPase"/>
</dbReference>
<evidence type="ECO:0000256" key="13">
    <source>
        <dbReference type="SAM" id="Phobius"/>
    </source>
</evidence>
<dbReference type="CDD" id="cd19509">
    <property type="entry name" value="RecA-like_VPS4-like"/>
    <property type="match status" value="1"/>
</dbReference>
<feature type="compositionally biased region" description="Polar residues" evidence="12">
    <location>
        <begin position="759"/>
        <end position="780"/>
    </location>
</feature>
<feature type="repeat" description="Solcar" evidence="11">
    <location>
        <begin position="113"/>
        <end position="197"/>
    </location>
</feature>
<dbReference type="InterPro" id="IPR003960">
    <property type="entry name" value="ATPase_AAA_CS"/>
</dbReference>
<dbReference type="PANTHER" id="PTHR23074:SF17">
    <property type="entry name" value="FIDGETIN-LIKE PROTEIN 1"/>
    <property type="match status" value="1"/>
</dbReference>
<dbReference type="InterPro" id="IPR003959">
    <property type="entry name" value="ATPase_AAA_core"/>
</dbReference>
<dbReference type="InterPro" id="IPR003663">
    <property type="entry name" value="Sugar/inositol_transpt"/>
</dbReference>
<feature type="transmembrane region" description="Helical" evidence="13">
    <location>
        <begin position="1481"/>
        <end position="1501"/>
    </location>
</feature>
<keyword evidence="9 13" id="KW-1133">Transmembrane helix</keyword>
<dbReference type="Gene3D" id="1.50.40.10">
    <property type="entry name" value="Mitochondrial carrier domain"/>
    <property type="match status" value="1"/>
</dbReference>
<feature type="transmembrane region" description="Helical" evidence="13">
    <location>
        <begin position="1513"/>
        <end position="1532"/>
    </location>
</feature>
<evidence type="ECO:0000256" key="11">
    <source>
        <dbReference type="PROSITE-ProRule" id="PRU00282"/>
    </source>
</evidence>
<dbReference type="InterPro" id="IPR005828">
    <property type="entry name" value="MFS_sugar_transport-like"/>
</dbReference>
<dbReference type="EC" id="3.6.4.3" evidence="15"/>
<dbReference type="NCBIfam" id="TIGR00879">
    <property type="entry name" value="SP"/>
    <property type="match status" value="1"/>
</dbReference>
<feature type="compositionally biased region" description="Basic and acidic residues" evidence="12">
    <location>
        <begin position="537"/>
        <end position="563"/>
    </location>
</feature>
<feature type="transmembrane region" description="Helical" evidence="13">
    <location>
        <begin position="1544"/>
        <end position="1565"/>
    </location>
</feature>
<feature type="repeat" description="Solcar" evidence="11">
    <location>
        <begin position="204"/>
        <end position="295"/>
    </location>
</feature>
<dbReference type="Pfam" id="PF00004">
    <property type="entry name" value="AAA"/>
    <property type="match status" value="1"/>
</dbReference>
<evidence type="ECO:0000256" key="12">
    <source>
        <dbReference type="SAM" id="MobiDB-lite"/>
    </source>
</evidence>
<dbReference type="InterPro" id="IPR018108">
    <property type="entry name" value="MCP_transmembrane"/>
</dbReference>
<dbReference type="InterPro" id="IPR036259">
    <property type="entry name" value="MFS_trans_sf"/>
</dbReference>
<dbReference type="SMART" id="SM00382">
    <property type="entry name" value="AAA"/>
    <property type="match status" value="1"/>
</dbReference>
<dbReference type="FunFam" id="1.10.8.60:FF:000022">
    <property type="entry name" value="Fidgetin like 1"/>
    <property type="match status" value="1"/>
</dbReference>
<dbReference type="Pfam" id="PF00153">
    <property type="entry name" value="Mito_carr"/>
    <property type="match status" value="2"/>
</dbReference>
<evidence type="ECO:0000256" key="1">
    <source>
        <dbReference type="ARBA" id="ARBA00004141"/>
    </source>
</evidence>
<comment type="caution">
    <text evidence="15">The sequence shown here is derived from an EMBL/GenBank/DDBJ whole genome shotgun (WGS) entry which is preliminary data.</text>
</comment>
<evidence type="ECO:0000256" key="2">
    <source>
        <dbReference type="ARBA" id="ARBA00006914"/>
    </source>
</evidence>
<dbReference type="EMBL" id="LASV01000112">
    <property type="protein sequence ID" value="KKA23017.1"/>
    <property type="molecule type" value="Genomic_DNA"/>
</dbReference>
<gene>
    <name evidence="15" type="ORF">T310_2896</name>
</gene>
<feature type="compositionally biased region" description="Low complexity" evidence="12">
    <location>
        <begin position="905"/>
        <end position="916"/>
    </location>
</feature>
<dbReference type="Gene3D" id="1.10.8.60">
    <property type="match status" value="1"/>
</dbReference>
<dbReference type="GO" id="GO:0016887">
    <property type="term" value="F:ATP hydrolysis activity"/>
    <property type="evidence" value="ECO:0007669"/>
    <property type="project" value="InterPro"/>
</dbReference>
<feature type="domain" description="Major facilitator superfamily (MFS) profile" evidence="14">
    <location>
        <begin position="1388"/>
        <end position="1822"/>
    </location>
</feature>
<evidence type="ECO:0000256" key="9">
    <source>
        <dbReference type="ARBA" id="ARBA00022989"/>
    </source>
</evidence>
<dbReference type="GO" id="GO:0016020">
    <property type="term" value="C:membrane"/>
    <property type="evidence" value="ECO:0007669"/>
    <property type="project" value="UniProtKB-SubCell"/>
</dbReference>
<feature type="compositionally biased region" description="Low complexity" evidence="12">
    <location>
        <begin position="688"/>
        <end position="699"/>
    </location>
</feature>
<dbReference type="GO" id="GO:0022857">
    <property type="term" value="F:transmembrane transporter activity"/>
    <property type="evidence" value="ECO:0007669"/>
    <property type="project" value="InterPro"/>
</dbReference>
<evidence type="ECO:0000313" key="15">
    <source>
        <dbReference type="EMBL" id="KKA23017.1"/>
    </source>
</evidence>
<feature type="transmembrane region" description="Helical" evidence="13">
    <location>
        <begin position="1769"/>
        <end position="1788"/>
    </location>
</feature>
<dbReference type="SUPFAM" id="SSF103506">
    <property type="entry name" value="Mitochondrial carrier"/>
    <property type="match status" value="1"/>
</dbReference>
<feature type="compositionally biased region" description="Polar residues" evidence="12">
    <location>
        <begin position="826"/>
        <end position="866"/>
    </location>
</feature>
<comment type="similarity">
    <text evidence="3">Belongs to the major facilitator superfamily. Sugar transporter (TC 2.A.1.1) family.</text>
</comment>
<keyword evidence="6" id="KW-0547">Nucleotide-binding</keyword>
<dbReference type="Proteomes" id="UP000053958">
    <property type="component" value="Unassembled WGS sequence"/>
</dbReference>
<keyword evidence="16" id="KW-1185">Reference proteome</keyword>
<evidence type="ECO:0000256" key="7">
    <source>
        <dbReference type="ARBA" id="ARBA00022792"/>
    </source>
</evidence>
<feature type="compositionally biased region" description="Basic and acidic residues" evidence="12">
    <location>
        <begin position="867"/>
        <end position="881"/>
    </location>
</feature>
<dbReference type="InterPro" id="IPR003593">
    <property type="entry name" value="AAA+_ATPase"/>
</dbReference>
<name>A0A0F4YXI2_RASE3</name>
<feature type="compositionally biased region" description="Basic and acidic residues" evidence="12">
    <location>
        <begin position="294"/>
        <end position="305"/>
    </location>
</feature>
<keyword evidence="10 11" id="KW-0472">Membrane</keyword>
<dbReference type="FunFam" id="3.40.50.300:FF:000093">
    <property type="entry name" value="Fidgetin-like 1"/>
    <property type="match status" value="1"/>
</dbReference>
<reference evidence="15 16" key="1">
    <citation type="submission" date="2015-04" db="EMBL/GenBank/DDBJ databases">
        <authorList>
            <person name="Heijne W.H."/>
            <person name="Fedorova N.D."/>
            <person name="Nierman W.C."/>
            <person name="Vollebregt A.W."/>
            <person name="Zhao Z."/>
            <person name="Wu L."/>
            <person name="Kumar M."/>
            <person name="Stam H."/>
            <person name="van den Berg M.A."/>
            <person name="Pel H.J."/>
        </authorList>
    </citation>
    <scope>NUCLEOTIDE SEQUENCE [LARGE SCALE GENOMIC DNA]</scope>
    <source>
        <strain evidence="15 16">CBS 393.64</strain>
    </source>
</reference>
<keyword evidence="4" id="KW-0813">Transport</keyword>
<feature type="compositionally biased region" description="Low complexity" evidence="12">
    <location>
        <begin position="620"/>
        <end position="645"/>
    </location>
</feature>
<evidence type="ECO:0000256" key="10">
    <source>
        <dbReference type="ARBA" id="ARBA00023136"/>
    </source>
</evidence>
<evidence type="ECO:0000256" key="8">
    <source>
        <dbReference type="ARBA" id="ARBA00022840"/>
    </source>
</evidence>
<feature type="transmembrane region" description="Helical" evidence="13">
    <location>
        <begin position="1675"/>
        <end position="1696"/>
    </location>
</feature>
<dbReference type="PROSITE" id="PS00674">
    <property type="entry name" value="AAA"/>
    <property type="match status" value="1"/>
</dbReference>
<dbReference type="PROSITE" id="PS50850">
    <property type="entry name" value="MFS"/>
    <property type="match status" value="1"/>
</dbReference>
<feature type="transmembrane region" description="Helical" evidence="13">
    <location>
        <begin position="1800"/>
        <end position="1818"/>
    </location>
</feature>
<evidence type="ECO:0000259" key="14">
    <source>
        <dbReference type="PROSITE" id="PS50850"/>
    </source>
</evidence>
<evidence type="ECO:0000256" key="4">
    <source>
        <dbReference type="ARBA" id="ARBA00022448"/>
    </source>
</evidence>
<comment type="similarity">
    <text evidence="2">Belongs to the AAA ATPase family.</text>
</comment>
<feature type="transmembrane region" description="Helical" evidence="13">
    <location>
        <begin position="1705"/>
        <end position="1725"/>
    </location>
</feature>
<evidence type="ECO:0000313" key="16">
    <source>
        <dbReference type="Proteomes" id="UP000053958"/>
    </source>
</evidence>
<keyword evidence="8" id="KW-0067">ATP-binding</keyword>
<dbReference type="GO" id="GO:0005524">
    <property type="term" value="F:ATP binding"/>
    <property type="evidence" value="ECO:0007669"/>
    <property type="project" value="UniProtKB-KW"/>
</dbReference>
<feature type="region of interest" description="Disordered" evidence="12">
    <location>
        <begin position="598"/>
        <end position="924"/>
    </location>
</feature>
<dbReference type="Gene3D" id="1.20.1250.20">
    <property type="entry name" value="MFS general substrate transporter like domains"/>
    <property type="match status" value="1"/>
</dbReference>
<feature type="transmembrane region" description="Helical" evidence="13">
    <location>
        <begin position="1637"/>
        <end position="1655"/>
    </location>
</feature>
<protein>
    <submittedName>
        <fullName evidence="15">AAA family ATPase</fullName>
        <ecNumber evidence="15">3.6.4.3</ecNumber>
    </submittedName>
</protein>
<feature type="region of interest" description="Disordered" evidence="12">
    <location>
        <begin position="294"/>
        <end position="315"/>
    </location>
</feature>
<dbReference type="InterPro" id="IPR015415">
    <property type="entry name" value="Spast_Vps4_C"/>
</dbReference>
<dbReference type="Gene3D" id="3.40.50.300">
    <property type="entry name" value="P-loop containing nucleotide triphosphate hydrolases"/>
    <property type="match status" value="1"/>
</dbReference>
<accession>A0A0F4YXI2</accession>
<dbReference type="InterPro" id="IPR020846">
    <property type="entry name" value="MFS_dom"/>
</dbReference>
<dbReference type="SUPFAM" id="SSF103473">
    <property type="entry name" value="MFS general substrate transporter"/>
    <property type="match status" value="1"/>
</dbReference>
<dbReference type="PROSITE" id="PS50920">
    <property type="entry name" value="SOLCAR"/>
    <property type="match status" value="2"/>
</dbReference>
<dbReference type="SUPFAM" id="SSF52540">
    <property type="entry name" value="P-loop containing nucleoside triphosphate hydrolases"/>
    <property type="match status" value="1"/>
</dbReference>
<dbReference type="InterPro" id="IPR023395">
    <property type="entry name" value="MCP_dom_sf"/>
</dbReference>
<proteinExistence type="inferred from homology"/>
<dbReference type="GeneID" id="25315247"/>
<sequence>MLAGAFAGIAVCLFDVSTVFVVGYTKLTGAAEKKGTFGYVSCRFVKDPHADIASVGRRIVHGLDERGFYDLPNRRLADLMEGRVECDRPAHAVYFGTYELVKELAGGNVDDGHHPVAAALSGAAATIASDALMNPFDVIKQRMQVHGSVHKSIAQCARAVYKAEGLHAFYVSYPTTLCMTVPFTATQFVAYESISKIMNPKKEYDPFTHCIAGGLAGAVAAGITTPLDVIKTLLQTRGLAEDREIRSATGLFNAAAIIKRQFGWRGFLRGMRPRIISTMPSTAICWQRLPRRPESSRETIDHDDPGSLTRLSDAMLPRSPSSRISSLLAVYILVTIPKGTHVDDSCRLCFISSGPVRPITGSRRVAETWLQAGLSAIPSPPASTRANDVTRGRLPDPPRQLLIAASPTESETTALFLARLAERKTNSIQDERRRKKKNLKIAPDFSLGSPASSMQKTYDECYLLCSTAVYFEGQNNEAEALRSWRSALETIYYHNAYRVPPNYIPKTETEKALQESIRELELQCKERVDLLEALQESRKEAREKDEERDGRQGSSRSRLEKGKRPSSGSNVSTPGWIGEGTIPAVDYLDLSKPSFLSARSTESSKSGLHPQLQRSHSGDPSPSSPASQKPASPSPTLSGPSTPLAKSTSRGSSPERRKVMLTTLRPKDSSKKSSKSKASSSQNGTRPAAWKAAGLAWGASNHAFSSEKGHNPRYSTSSDSEAKKEPDVRLPSNGETTNRVGRRQTPDYTPSSSRRDPQLSEQFHGKSSTGVMSQSPSHGSMDQFEPAASHRTPTKPIPPPKPPAYRKEQTSKPMPNDRNIDPPVNRSPSSSQTLSKLDSVKSSASTQRALSSTPSNRFSTENSSPSGEERFNRTRRLDADVTNRGSSAGRKTRPENVKPRVTPPSSDQESLDESSSGNETDDGIRDIMKKLPKGVDANLARQILNDIVVRGDEVHWDDVAGLEAAKNALKEAVVYPFLRPDLFMGLREPAKGLLLFGPPGTGKTMLARAVATESKSTFFSVSASSLTSKWHGESEKLVRALFALAKALAPSIIFVDEIDSLLSTRSSGTEHEASRRTKTEFLIQWSDLQRAAAGREHSDSKREGDASRVLVLAATNMPWDIDEAARRRFVRRQYIPLPEEHVREQQLRKLLSHQKHDLSDEDIQVLVKVTEGFSGSDITALAKDAAMGPLRNLGEALLYTPTDQIRPIRFEDFEASLYTIRPSVSREGLQKYEDWAREYDTALCGSDWLIVYEKDMKGVEKRRSLNKLFCPARHPSERAVTPHDLCQSSTDYYWRTLYLPPRDTAGKPSMRKYRVYCPWGRHGGETGVDLPQLAHHGSSLRFSVGGFLEPGGIQSARDTERSISERVCAYAPAMVYLGLKGNGLLSGIALSSGMGFILFGYDDGVIGGLLTAPSFEAVFHLSSGLEGTVTSLFIIGCLAGSLFTSFSNGRWGRLTLVHAGTVVLSIGAVLQASSFSVAQLIVGRIVAGVGLGLITSNIIVWQSESAPRKIRGMMVASALSWLIVGQLLAYWIDYAMASYNSSVGWRFPLGFQAFIAILTSVMLFFMPESPRWLFQHDRREEATQILRLLHTHHGVVDEDALAATISEISEVIALESKQKGWKELLLKEDNVGSRRRVLLACLLNACQAWSGSTPVSYYTTVIFEDSVGLSHQLSLLMSGFLQIWFLIASFGTWYTIEKVGRRRSFMVTAVGMAIVMAIMAATLAIDTKTSGIVAAAMLFVYQSFYTWGFMGGIWCYGPEILPLAHRIKGSGLATACLWLSTFVVIEFVPTAIANIGWRTYIIFAVFNLAFVPMIYFLFPETAGFTLEAVDLAFMDKEKGPVKKADELWRVIKRGGEVGLRGEVGDEKEKRVEMIEEVKV</sequence>
<comment type="subcellular location">
    <subcellularLocation>
        <location evidence="1">Membrane</location>
        <topology evidence="1">Multi-pass membrane protein</topology>
    </subcellularLocation>
</comment>
<feature type="transmembrane region" description="Helical" evidence="13">
    <location>
        <begin position="1455"/>
        <end position="1475"/>
    </location>
</feature>
<keyword evidence="5 11" id="KW-0812">Transmembrane</keyword>
<feature type="transmembrane region" description="Helical" evidence="13">
    <location>
        <begin position="1421"/>
        <end position="1443"/>
    </location>
</feature>
<dbReference type="Pfam" id="PF17862">
    <property type="entry name" value="AAA_lid_3"/>
    <property type="match status" value="1"/>
</dbReference>
<dbReference type="Pfam" id="PF09336">
    <property type="entry name" value="Vps4_C"/>
    <property type="match status" value="1"/>
</dbReference>
<dbReference type="STRING" id="1408163.A0A0F4YXI2"/>
<dbReference type="InterPro" id="IPR041569">
    <property type="entry name" value="AAA_lid_3"/>
</dbReference>
<keyword evidence="15" id="KW-0378">Hydrolase</keyword>
<dbReference type="OrthoDB" id="10251136at2759"/>
<evidence type="ECO:0000256" key="5">
    <source>
        <dbReference type="ARBA" id="ARBA00022692"/>
    </source>
</evidence>
<keyword evidence="7" id="KW-0496">Mitochondrion</keyword>
<feature type="region of interest" description="Disordered" evidence="12">
    <location>
        <begin position="537"/>
        <end position="578"/>
    </location>
</feature>